<dbReference type="PANTHER" id="PTHR36453">
    <property type="entry name" value="SECRETED PROTEIN-RELATED"/>
    <property type="match status" value="1"/>
</dbReference>
<evidence type="ECO:0000313" key="3">
    <source>
        <dbReference type="Proteomes" id="UP000282977"/>
    </source>
</evidence>
<name>A0A437JC24_9SPHN</name>
<protein>
    <recommendedName>
        <fullName evidence="4">Right-handed parallel beta-helix repeat-containing protein</fullName>
    </recommendedName>
</protein>
<accession>A0A437JC24</accession>
<dbReference type="AlphaFoldDB" id="A0A437JC24"/>
<dbReference type="OrthoDB" id="227157at2"/>
<organism evidence="2 3">
    <name type="scientific">Sphingobium algorifonticola</name>
    <dbReference type="NCBI Taxonomy" id="2008318"/>
    <lineage>
        <taxon>Bacteria</taxon>
        <taxon>Pseudomonadati</taxon>
        <taxon>Pseudomonadota</taxon>
        <taxon>Alphaproteobacteria</taxon>
        <taxon>Sphingomonadales</taxon>
        <taxon>Sphingomonadaceae</taxon>
        <taxon>Sphingobium</taxon>
    </lineage>
</organism>
<evidence type="ECO:0000256" key="1">
    <source>
        <dbReference type="SAM" id="SignalP"/>
    </source>
</evidence>
<evidence type="ECO:0008006" key="4">
    <source>
        <dbReference type="Google" id="ProtNLM"/>
    </source>
</evidence>
<dbReference type="Gene3D" id="2.60.120.260">
    <property type="entry name" value="Galactose-binding domain-like"/>
    <property type="match status" value="1"/>
</dbReference>
<dbReference type="InterPro" id="IPR006626">
    <property type="entry name" value="PbH1"/>
</dbReference>
<dbReference type="SMART" id="SM00710">
    <property type="entry name" value="PbH1"/>
    <property type="match status" value="3"/>
</dbReference>
<dbReference type="SUPFAM" id="SSF51126">
    <property type="entry name" value="Pectin lyase-like"/>
    <property type="match status" value="1"/>
</dbReference>
<keyword evidence="3" id="KW-1185">Reference proteome</keyword>
<dbReference type="InterPro" id="IPR012334">
    <property type="entry name" value="Pectin_lyas_fold"/>
</dbReference>
<dbReference type="PANTHER" id="PTHR36453:SF1">
    <property type="entry name" value="RIGHT HANDED BETA HELIX DOMAIN-CONTAINING PROTEIN"/>
    <property type="match status" value="1"/>
</dbReference>
<reference evidence="2 3" key="1">
    <citation type="submission" date="2019-01" db="EMBL/GenBank/DDBJ databases">
        <authorList>
            <person name="Chen W.-M."/>
        </authorList>
    </citation>
    <scope>NUCLEOTIDE SEQUENCE [LARGE SCALE GENOMIC DNA]</scope>
    <source>
        <strain evidence="2 3">TLA-22</strain>
    </source>
</reference>
<dbReference type="Gene3D" id="2.160.20.10">
    <property type="entry name" value="Single-stranded right-handed beta-helix, Pectin lyase-like"/>
    <property type="match status" value="2"/>
</dbReference>
<evidence type="ECO:0000313" key="2">
    <source>
        <dbReference type="EMBL" id="RVT43457.1"/>
    </source>
</evidence>
<proteinExistence type="predicted"/>
<feature type="chain" id="PRO_5019548320" description="Right-handed parallel beta-helix repeat-containing protein" evidence="1">
    <location>
        <begin position="22"/>
        <end position="898"/>
    </location>
</feature>
<comment type="caution">
    <text evidence="2">The sequence shown here is derived from an EMBL/GenBank/DDBJ whole genome shotgun (WGS) entry which is preliminary data.</text>
</comment>
<dbReference type="Proteomes" id="UP000282977">
    <property type="component" value="Unassembled WGS sequence"/>
</dbReference>
<sequence>MTTIRNIAFALILGSSLPTLAIAQTAQNFYVDPARGNDTNSGTGADRAFRSISAAQKAVRKAKHISDITVHLRGGYYFVDRTLVFGPEDGGGAKARVVYRAYAADERPVISGGVNLTGKWSDPDGDGIFEAPVPAGTRSRNLYVGGTPASLAAGPSPFKSVTITDTGFVGDGTAIPAYRNPDLVEFVWPGSWKWRILSMSRAELIDGKTVVTMKQPGWSLRSGGRDSIENPGSPMHEELIANPTEVRNAFELLDQPGEWYLDTARDRIFYKPVVGTDMAAAETILAVVPDTLVRINGTAKRPVRNLVFENIGFAHATNLRPQSSFGHIGNQSNSLRDKAGSWEVGSPPATVHTRFADAVAFSGVHIFNSGTAGLFFDRGSKNGTVSGATIANLGGNGVQIGDLRRSIDDIDSCVGCNSRSAADRVTAVAVNNNHIYRIGLDAPNAAQAIHAAMADNVLVAHNDIHDVGYTPIALGYRWSDTPGPYGSNRVIANRLYDIVKAGRDGGGIYNVGNQRGTGQPTIIAGNHIFMMRHDFAALYPDEGSSDILWEGNVIENMGERTWLHNNSYAQGMSQRDLVIRNNFSDTPSANYGGTRTIDAARFFLPGARPVETDAIVAKAGLEPGHRAMLAYAPIYQAEHGTGCVATSQHISGFNGSGYALCEGGKPLKIMLDAGLGGRASLSLRHAVQADTKVDIRIGKQRYAATLKAADAGGWSTVAVPIMTTRGQNELTIIPEKSISLDQVTLGGTIAANGPDDLVPVSGALTRRSTIDPDADWDNLDRVVDGSITSGEAVAKGAEASISFTLDGRYRRITATLTEDNQGKDQVTAWRLQLEKDGKWVSLSPWLNSNTDAPQTYAIRRDHTSGKLRVLLKNDAPGGSVGLVEFRAFGADAALPPME</sequence>
<gene>
    <name evidence="2" type="ORF">ENE74_02175</name>
</gene>
<feature type="signal peptide" evidence="1">
    <location>
        <begin position="1"/>
        <end position="21"/>
    </location>
</feature>
<keyword evidence="1" id="KW-0732">Signal</keyword>
<dbReference type="InterPro" id="IPR011050">
    <property type="entry name" value="Pectin_lyase_fold/virulence"/>
</dbReference>
<dbReference type="RefSeq" id="WP_127688994.1">
    <property type="nucleotide sequence ID" value="NZ_RZUL01000001.1"/>
</dbReference>
<dbReference type="EMBL" id="RZUL01000001">
    <property type="protein sequence ID" value="RVT43457.1"/>
    <property type="molecule type" value="Genomic_DNA"/>
</dbReference>